<organism evidence="4 5">
    <name type="scientific">Falsiroseomonas algicola</name>
    <dbReference type="NCBI Taxonomy" id="2716930"/>
    <lineage>
        <taxon>Bacteria</taxon>
        <taxon>Pseudomonadati</taxon>
        <taxon>Pseudomonadota</taxon>
        <taxon>Alphaproteobacteria</taxon>
        <taxon>Acetobacterales</taxon>
        <taxon>Roseomonadaceae</taxon>
        <taxon>Falsiroseomonas</taxon>
    </lineage>
</organism>
<dbReference type="Pfam" id="PF00005">
    <property type="entry name" value="ABC_tran"/>
    <property type="match status" value="1"/>
</dbReference>
<dbReference type="GO" id="GO:0005524">
    <property type="term" value="F:ATP binding"/>
    <property type="evidence" value="ECO:0007669"/>
    <property type="project" value="UniProtKB-KW"/>
</dbReference>
<sequence>MEIEDVSIRYGTTRAVDGVSLSAAGGEVLALLGPNGSGKSSLLRAVAGLQAHGGRIRREGAGEVGFLPQDNGARAALTVLETVLLGRMRALGLRVPQAEVARAMAALERLGIQGLAGRMLAELSGGQRQMVFLAQLLAAEPAALLLDEPTSALDLRNQFELLALLRDLARRQGLLVVVAIHDLNAAARFADRIAVLQAGRLITAGAPASVLTPALLADVYGLRAEVVTGSAGHPFVMPLEALPRAVSARG</sequence>
<feature type="domain" description="ABC transporter" evidence="3">
    <location>
        <begin position="1"/>
        <end position="223"/>
    </location>
</feature>
<dbReference type="PROSITE" id="PS50893">
    <property type="entry name" value="ABC_TRANSPORTER_2"/>
    <property type="match status" value="1"/>
</dbReference>
<name>A0A6M1LRG2_9PROT</name>
<dbReference type="InterPro" id="IPR017871">
    <property type="entry name" value="ABC_transporter-like_CS"/>
</dbReference>
<keyword evidence="5" id="KW-1185">Reference proteome</keyword>
<dbReference type="SUPFAM" id="SSF52540">
    <property type="entry name" value="P-loop containing nucleoside triphosphate hydrolases"/>
    <property type="match status" value="1"/>
</dbReference>
<dbReference type="AlphaFoldDB" id="A0A6M1LRG2"/>
<proteinExistence type="predicted"/>
<evidence type="ECO:0000256" key="2">
    <source>
        <dbReference type="ARBA" id="ARBA00022840"/>
    </source>
</evidence>
<evidence type="ECO:0000313" key="4">
    <source>
        <dbReference type="EMBL" id="NGM22643.1"/>
    </source>
</evidence>
<dbReference type="PROSITE" id="PS00211">
    <property type="entry name" value="ABC_TRANSPORTER_1"/>
    <property type="match status" value="1"/>
</dbReference>
<reference evidence="4 5" key="2">
    <citation type="submission" date="2020-03" db="EMBL/GenBank/DDBJ databases">
        <title>Roseomonas stagni sp. nov., isolated from pond water in Japan.</title>
        <authorList>
            <person name="Furuhata K."/>
            <person name="Miyamoto H."/>
            <person name="Goto K."/>
        </authorList>
    </citation>
    <scope>NUCLEOTIDE SEQUENCE [LARGE SCALE GENOMIC DNA]</scope>
    <source>
        <strain evidence="4 5">PeD5</strain>
    </source>
</reference>
<reference evidence="4 5" key="1">
    <citation type="submission" date="2020-02" db="EMBL/GenBank/DDBJ databases">
        <authorList>
            <person name="Kim H.M."/>
            <person name="Jeon C.O."/>
        </authorList>
    </citation>
    <scope>NUCLEOTIDE SEQUENCE [LARGE SCALE GENOMIC DNA]</scope>
    <source>
        <strain evidence="4 5">PeD5</strain>
    </source>
</reference>
<dbReference type="InterPro" id="IPR027417">
    <property type="entry name" value="P-loop_NTPase"/>
</dbReference>
<dbReference type="PANTHER" id="PTHR42794">
    <property type="entry name" value="HEMIN IMPORT ATP-BINDING PROTEIN HMUV"/>
    <property type="match status" value="1"/>
</dbReference>
<dbReference type="InterPro" id="IPR003439">
    <property type="entry name" value="ABC_transporter-like_ATP-bd"/>
</dbReference>
<accession>A0A6M1LRG2</accession>
<evidence type="ECO:0000259" key="3">
    <source>
        <dbReference type="PROSITE" id="PS50893"/>
    </source>
</evidence>
<comment type="caution">
    <text evidence="4">The sequence shown here is derived from an EMBL/GenBank/DDBJ whole genome shotgun (WGS) entry which is preliminary data.</text>
</comment>
<gene>
    <name evidence="4" type="ORF">G3576_21700</name>
</gene>
<evidence type="ECO:0000313" key="5">
    <source>
        <dbReference type="Proteomes" id="UP000475385"/>
    </source>
</evidence>
<evidence type="ECO:0000256" key="1">
    <source>
        <dbReference type="ARBA" id="ARBA00022741"/>
    </source>
</evidence>
<dbReference type="Proteomes" id="UP000475385">
    <property type="component" value="Unassembled WGS sequence"/>
</dbReference>
<protein>
    <submittedName>
        <fullName evidence="4">ABC transporter ATP-binding protein</fullName>
    </submittedName>
</protein>
<keyword evidence="2 4" id="KW-0067">ATP-binding</keyword>
<dbReference type="GO" id="GO:0016887">
    <property type="term" value="F:ATP hydrolysis activity"/>
    <property type="evidence" value="ECO:0007669"/>
    <property type="project" value="InterPro"/>
</dbReference>
<keyword evidence="1" id="KW-0547">Nucleotide-binding</keyword>
<dbReference type="SMART" id="SM00382">
    <property type="entry name" value="AAA"/>
    <property type="match status" value="1"/>
</dbReference>
<dbReference type="InterPro" id="IPR003593">
    <property type="entry name" value="AAA+_ATPase"/>
</dbReference>
<dbReference type="PANTHER" id="PTHR42794:SF2">
    <property type="entry name" value="ABC TRANSPORTER ATP-BINDING PROTEIN"/>
    <property type="match status" value="1"/>
</dbReference>
<dbReference type="EMBL" id="JAAIKB010000010">
    <property type="protein sequence ID" value="NGM22643.1"/>
    <property type="molecule type" value="Genomic_DNA"/>
</dbReference>
<dbReference type="Gene3D" id="3.40.50.300">
    <property type="entry name" value="P-loop containing nucleotide triphosphate hydrolases"/>
    <property type="match status" value="1"/>
</dbReference>